<gene>
    <name evidence="1" type="ORF">DLJ82_6845</name>
</gene>
<name>A0A2Z4YW81_RHILE</name>
<keyword evidence="1" id="KW-0614">Plasmid</keyword>
<protein>
    <submittedName>
        <fullName evidence="1">Uncharacterized protein</fullName>
    </submittedName>
</protein>
<dbReference type="Proteomes" id="UP000251166">
    <property type="component" value="Plasmid unnamed4"/>
</dbReference>
<accession>A0A2Z4YW81</accession>
<proteinExistence type="predicted"/>
<reference evidence="1 2" key="1">
    <citation type="submission" date="2018-07" db="EMBL/GenBank/DDBJ databases">
        <title>Rhizobium leguminosarum strain:ATCC 14479 Genome sequencing and assembly.</title>
        <authorList>
            <person name="Chakraborty R."/>
        </authorList>
    </citation>
    <scope>NUCLEOTIDE SEQUENCE [LARGE SCALE GENOMIC DNA]</scope>
    <source>
        <strain evidence="1 2">ATCC 14479</strain>
        <plasmid evidence="2">Plasmid unnamed4</plasmid>
    </source>
</reference>
<sequence length="42" mass="4603">MNGSILLLYAIPGKTASRFAWENRFALFLELLLPHPALSSSG</sequence>
<evidence type="ECO:0000313" key="2">
    <source>
        <dbReference type="Proteomes" id="UP000251166"/>
    </source>
</evidence>
<dbReference type="AlphaFoldDB" id="A0A2Z4YW81"/>
<evidence type="ECO:0000313" key="1">
    <source>
        <dbReference type="EMBL" id="AXA44815.1"/>
    </source>
</evidence>
<dbReference type="EMBL" id="CP030764">
    <property type="protein sequence ID" value="AXA44815.1"/>
    <property type="molecule type" value="Genomic_DNA"/>
</dbReference>
<organism evidence="1 2">
    <name type="scientific">Rhizobium leguminosarum</name>
    <dbReference type="NCBI Taxonomy" id="384"/>
    <lineage>
        <taxon>Bacteria</taxon>
        <taxon>Pseudomonadati</taxon>
        <taxon>Pseudomonadota</taxon>
        <taxon>Alphaproteobacteria</taxon>
        <taxon>Hyphomicrobiales</taxon>
        <taxon>Rhizobiaceae</taxon>
        <taxon>Rhizobium/Agrobacterium group</taxon>
        <taxon>Rhizobium</taxon>
    </lineage>
</organism>
<geneLocation type="plasmid" evidence="1 2">
    <name>unnamed4</name>
</geneLocation>